<evidence type="ECO:0000313" key="1">
    <source>
        <dbReference type="EMBL" id="BDI29814.1"/>
    </source>
</evidence>
<proteinExistence type="predicted"/>
<dbReference type="Gene3D" id="3.20.20.150">
    <property type="entry name" value="Divalent-metal-dependent TIM barrel enzymes"/>
    <property type="match status" value="1"/>
</dbReference>
<dbReference type="AlphaFoldDB" id="A0A402D5R2"/>
<keyword evidence="2" id="KW-1185">Reference proteome</keyword>
<dbReference type="EMBL" id="AP025739">
    <property type="protein sequence ID" value="BDI29814.1"/>
    <property type="molecule type" value="Genomic_DNA"/>
</dbReference>
<dbReference type="InterPro" id="IPR036237">
    <property type="entry name" value="Xyl_isomerase-like_sf"/>
</dbReference>
<name>A0A402D5R2_9BACT</name>
<dbReference type="OrthoDB" id="1932681at2"/>
<protein>
    <submittedName>
        <fullName evidence="1">Uncharacterized protein</fullName>
    </submittedName>
</protein>
<dbReference type="InterPro" id="IPR007801">
    <property type="entry name" value="MbnB/TglH/ChrH"/>
</dbReference>
<dbReference type="KEGG" id="ccot:CCAX7_18650"/>
<dbReference type="Pfam" id="PF05114">
    <property type="entry name" value="MbnB_TglH_ChrH"/>
    <property type="match status" value="1"/>
</dbReference>
<dbReference type="Proteomes" id="UP000287394">
    <property type="component" value="Chromosome"/>
</dbReference>
<reference evidence="1 2" key="1">
    <citation type="journal article" date="2019" name="Int. J. Syst. Evol. Microbiol.">
        <title>Capsulimonas corticalis gen. nov., sp. nov., an aerobic capsulated bacterium, of a novel bacterial order, Capsulimonadales ord. nov., of the class Armatimonadia of the phylum Armatimonadetes.</title>
        <authorList>
            <person name="Li J."/>
            <person name="Kudo C."/>
            <person name="Tonouchi A."/>
        </authorList>
    </citation>
    <scope>NUCLEOTIDE SEQUENCE [LARGE SCALE GENOMIC DNA]</scope>
    <source>
        <strain evidence="1 2">AX-7</strain>
    </source>
</reference>
<accession>A0A402D5R2</accession>
<dbReference type="SUPFAM" id="SSF51658">
    <property type="entry name" value="Xylose isomerase-like"/>
    <property type="match status" value="1"/>
</dbReference>
<evidence type="ECO:0000313" key="2">
    <source>
        <dbReference type="Proteomes" id="UP000287394"/>
    </source>
</evidence>
<sequence length="276" mass="30201">MMKLAINYSSAADGLARDGLLPVDLFKCPSPFDTDVSVHMPDLLERARGTRPVYVHFPLFAGNGSLRDVDWDGIESVLAETATPYVNLHLETRSADFPGVPVDTTDPAHQEQIAEALIADVALAVARLGAERVIVENVVARGSVLRPCIEPGVIARVVEETRCGLLLDTAHVRLTAEELGFDARAYIAALPLRQLRELHVTGAQPHEGGRLRDSMPMGAQDWDLLEYVLAKIQGGRAAEPWCMALEYGGVGPGFDWRSDPQIIAEQTSRLRRFVKT</sequence>
<organism evidence="1 2">
    <name type="scientific">Capsulimonas corticalis</name>
    <dbReference type="NCBI Taxonomy" id="2219043"/>
    <lineage>
        <taxon>Bacteria</taxon>
        <taxon>Bacillati</taxon>
        <taxon>Armatimonadota</taxon>
        <taxon>Armatimonadia</taxon>
        <taxon>Capsulimonadales</taxon>
        <taxon>Capsulimonadaceae</taxon>
        <taxon>Capsulimonas</taxon>
    </lineage>
</organism>
<dbReference type="RefSeq" id="WP_119324754.1">
    <property type="nucleotide sequence ID" value="NZ_AP025739.1"/>
</dbReference>
<gene>
    <name evidence="1" type="ORF">CCAX7_18650</name>
</gene>